<name>A0A4P9XVW6_9FUNG</name>
<protein>
    <recommendedName>
        <fullName evidence="3">Required for respiratory growth protein 9, mitochondrial</fullName>
    </recommendedName>
</protein>
<dbReference type="PANTHER" id="PTHR13475">
    <property type="entry name" value="NEUGRIN"/>
    <property type="match status" value="1"/>
</dbReference>
<feature type="region of interest" description="Disordered" evidence="4">
    <location>
        <begin position="296"/>
        <end position="350"/>
    </location>
</feature>
<proteinExistence type="inferred from homology"/>
<evidence type="ECO:0000256" key="1">
    <source>
        <dbReference type="ARBA" id="ARBA00003548"/>
    </source>
</evidence>
<feature type="compositionally biased region" description="Basic and acidic residues" evidence="4">
    <location>
        <begin position="166"/>
        <end position="202"/>
    </location>
</feature>
<sequence>MALCCPVVTLLCAAKDLLHESAAADTKNEPEQRKKLSPEERTRLESLSGWRKRVEEQKRVLTGPWRPEKRVGRETMEQIRMLNRELTRSMHQFPDEYDVLKLSKQFKISFEAVRRILHSKYQPPQEVAERQERRRTEQRRDYVDSLKRQPVEQTERADGRPSTWKKPWERRDDNGRRRFDGEQARWSPHERFPRRRPNDTEAKSSNAAKKPPPKAKGLEEYAEFYANEHPILSQLYGPYTLFEQWQMHDMYENEPNWKRKVRIRRARRILQSAGLDEDAIKQVWERWVQWKREHGTGTAKLKDSRQDNASDDKQEVSRQQKDGDAPLELPDRRVPPKRVELPRMSDEDDW</sequence>
<dbReference type="GO" id="GO:0005634">
    <property type="term" value="C:nucleus"/>
    <property type="evidence" value="ECO:0007669"/>
    <property type="project" value="TreeGrafter"/>
</dbReference>
<accession>A0A4P9XVW6</accession>
<dbReference type="STRING" id="78915.A0A4P9XVW6"/>
<evidence type="ECO:0000256" key="3">
    <source>
        <dbReference type="ARBA" id="ARBA00013566"/>
    </source>
</evidence>
<feature type="region of interest" description="Disordered" evidence="4">
    <location>
        <begin position="23"/>
        <end position="43"/>
    </location>
</feature>
<evidence type="ECO:0000256" key="4">
    <source>
        <dbReference type="SAM" id="MobiDB-lite"/>
    </source>
</evidence>
<keyword evidence="6" id="KW-1185">Reference proteome</keyword>
<dbReference type="Pfam" id="PF06413">
    <property type="entry name" value="Neugrin"/>
    <property type="match status" value="1"/>
</dbReference>
<comment type="similarity">
    <text evidence="2">Belongs to the RRG9 family.</text>
</comment>
<comment type="function">
    <text evidence="1">Required for respiratory activity and maintenance and expression of the mitochondrial genome.</text>
</comment>
<dbReference type="InterPro" id="IPR010487">
    <property type="entry name" value="NGRN/Rrg9"/>
</dbReference>
<dbReference type="AlphaFoldDB" id="A0A4P9XVW6"/>
<dbReference type="PANTHER" id="PTHR13475:SF3">
    <property type="entry name" value="NEUGRIN"/>
    <property type="match status" value="1"/>
</dbReference>
<dbReference type="OrthoDB" id="5578174at2759"/>
<evidence type="ECO:0000256" key="2">
    <source>
        <dbReference type="ARBA" id="ARBA00010895"/>
    </source>
</evidence>
<dbReference type="Proteomes" id="UP000271241">
    <property type="component" value="Unassembled WGS sequence"/>
</dbReference>
<evidence type="ECO:0000313" key="5">
    <source>
        <dbReference type="EMBL" id="RKP09751.1"/>
    </source>
</evidence>
<feature type="compositionally biased region" description="Basic and acidic residues" evidence="4">
    <location>
        <begin position="26"/>
        <end position="43"/>
    </location>
</feature>
<feature type="region of interest" description="Disordered" evidence="4">
    <location>
        <begin position="122"/>
        <end position="215"/>
    </location>
</feature>
<evidence type="ECO:0000313" key="6">
    <source>
        <dbReference type="Proteomes" id="UP000271241"/>
    </source>
</evidence>
<gene>
    <name evidence="5" type="ORF">THASP1DRAFT_22450</name>
</gene>
<organism evidence="5 6">
    <name type="scientific">Thamnocephalis sphaerospora</name>
    <dbReference type="NCBI Taxonomy" id="78915"/>
    <lineage>
        <taxon>Eukaryota</taxon>
        <taxon>Fungi</taxon>
        <taxon>Fungi incertae sedis</taxon>
        <taxon>Zoopagomycota</taxon>
        <taxon>Zoopagomycotina</taxon>
        <taxon>Zoopagomycetes</taxon>
        <taxon>Zoopagales</taxon>
        <taxon>Sigmoideomycetaceae</taxon>
        <taxon>Thamnocephalis</taxon>
    </lineage>
</organism>
<dbReference type="EMBL" id="KZ992491">
    <property type="protein sequence ID" value="RKP09751.1"/>
    <property type="molecule type" value="Genomic_DNA"/>
</dbReference>
<feature type="compositionally biased region" description="Basic and acidic residues" evidence="4">
    <location>
        <begin position="127"/>
        <end position="159"/>
    </location>
</feature>
<reference evidence="6" key="1">
    <citation type="journal article" date="2018" name="Nat. Microbiol.">
        <title>Leveraging single-cell genomics to expand the fungal tree of life.</title>
        <authorList>
            <person name="Ahrendt S.R."/>
            <person name="Quandt C.A."/>
            <person name="Ciobanu D."/>
            <person name="Clum A."/>
            <person name="Salamov A."/>
            <person name="Andreopoulos B."/>
            <person name="Cheng J.F."/>
            <person name="Woyke T."/>
            <person name="Pelin A."/>
            <person name="Henrissat B."/>
            <person name="Reynolds N.K."/>
            <person name="Benny G.L."/>
            <person name="Smith M.E."/>
            <person name="James T.Y."/>
            <person name="Grigoriev I.V."/>
        </authorList>
    </citation>
    <scope>NUCLEOTIDE SEQUENCE [LARGE SCALE GENOMIC DNA]</scope>
    <source>
        <strain evidence="6">RSA 1356</strain>
    </source>
</reference>